<keyword evidence="2" id="KW-1185">Reference proteome</keyword>
<accession>W2V295</accession>
<evidence type="ECO:0000313" key="2">
    <source>
        <dbReference type="Proteomes" id="UP000018951"/>
    </source>
</evidence>
<sequence length="208" mass="23998">MFFKQGLFFITVVVFFSSDYAFCQNDSTEDASSYVLNLMKELYSIAHSDQGDNKRFSDLKNLITKNTNSDKIFPQIFASYWNTLDESQKKRLSSGYYNYTVEKYFDALEHYTGAIKIINSSKVNQFSFPTYSVFAKIKILHDEQEKIIDLKFLISFDNGKFAILDIMVDNAIQVSKVLQRKFDKAVNRVGIDEVISALETIDENIDIV</sequence>
<dbReference type="InterPro" id="IPR008869">
    <property type="entry name" value="MlaC/ttg2D"/>
</dbReference>
<dbReference type="Pfam" id="PF05494">
    <property type="entry name" value="MlaC"/>
    <property type="match status" value="1"/>
</dbReference>
<proteinExistence type="predicted"/>
<dbReference type="AlphaFoldDB" id="W2V295"/>
<dbReference type="EMBL" id="AXCJ01000001">
    <property type="protein sequence ID" value="ETO91767.1"/>
    <property type="molecule type" value="Genomic_DNA"/>
</dbReference>
<evidence type="ECO:0000313" key="1">
    <source>
        <dbReference type="EMBL" id="ETO91767.1"/>
    </source>
</evidence>
<dbReference type="STRING" id="1401685.P857_942"/>
<dbReference type="InterPro" id="IPR042245">
    <property type="entry name" value="Tgt2/MlaC_sf"/>
</dbReference>
<reference evidence="1 2" key="1">
    <citation type="journal article" date="2013" name="PLoS ONE">
        <title>Bacterial endosymbiosis in a chordate host: long-term co-evolution and conservation of secondary metabolism.</title>
        <authorList>
            <person name="Kwan J.C."/>
            <person name="Schmidt E.W."/>
        </authorList>
    </citation>
    <scope>NUCLEOTIDE SEQUENCE [LARGE SCALE GENOMIC DNA]</scope>
    <source>
        <strain evidence="2">L6</strain>
    </source>
</reference>
<protein>
    <recommendedName>
        <fullName evidence="3">Toluene tolerance, Ttg2 family protein</fullName>
    </recommendedName>
</protein>
<evidence type="ECO:0008006" key="3">
    <source>
        <dbReference type="Google" id="ProtNLM"/>
    </source>
</evidence>
<name>W2V295_9RICK</name>
<gene>
    <name evidence="1" type="ORF">P857_942</name>
</gene>
<dbReference type="Gene3D" id="3.10.450.710">
    <property type="entry name" value="Tgt2/MlaC"/>
    <property type="match status" value="1"/>
</dbReference>
<organism evidence="1 2">
    <name type="scientific">Candidatus Xenolissoclinum pacificiensis L6</name>
    <dbReference type="NCBI Taxonomy" id="1401685"/>
    <lineage>
        <taxon>Bacteria</taxon>
        <taxon>Pseudomonadati</taxon>
        <taxon>Pseudomonadota</taxon>
        <taxon>Alphaproteobacteria</taxon>
        <taxon>Rickettsiales</taxon>
        <taxon>Anaplasmataceae</taxon>
        <taxon>Candidatus Xenolissoclinum</taxon>
    </lineage>
</organism>
<comment type="caution">
    <text evidence="1">The sequence shown here is derived from an EMBL/GenBank/DDBJ whole genome shotgun (WGS) entry which is preliminary data.</text>
</comment>
<dbReference type="Proteomes" id="UP000018951">
    <property type="component" value="Unassembled WGS sequence"/>
</dbReference>